<evidence type="ECO:0000313" key="2">
    <source>
        <dbReference type="Proteomes" id="UP000266841"/>
    </source>
</evidence>
<accession>K0QYF1</accession>
<dbReference type="AlphaFoldDB" id="K0QYF1"/>
<keyword evidence="2" id="KW-1185">Reference proteome</keyword>
<comment type="caution">
    <text evidence="1">The sequence shown here is derived from an EMBL/GenBank/DDBJ whole genome shotgun (WGS) entry which is preliminary data.</text>
</comment>
<name>K0QYF1_THAOC</name>
<sequence>MRSTGGQRTDQQRRSQAWVYLYPTTDMSGKSGMAYNSGHTTAKWDVSSRLSGILQDARWLLHEVSAQDEEGGGCYLDYTEDSYQAYHKDDAKYHTRVILQLGGFGKKFCLKKGADEIAIQVRHGTVIFMKQCLGGQESNVTHGVPPALNKGKITGSGIIIIDLWEK</sequence>
<evidence type="ECO:0000313" key="1">
    <source>
        <dbReference type="EMBL" id="EJK43710.1"/>
    </source>
</evidence>
<protein>
    <submittedName>
        <fullName evidence="1">Uncharacterized protein</fullName>
    </submittedName>
</protein>
<proteinExistence type="predicted"/>
<reference evidence="1 2" key="1">
    <citation type="journal article" date="2012" name="Genome Biol.">
        <title>Genome and low-iron response of an oceanic diatom adapted to chronic iron limitation.</title>
        <authorList>
            <person name="Lommer M."/>
            <person name="Specht M."/>
            <person name="Roy A.S."/>
            <person name="Kraemer L."/>
            <person name="Andreson R."/>
            <person name="Gutowska M.A."/>
            <person name="Wolf J."/>
            <person name="Bergner S.V."/>
            <person name="Schilhabel M.B."/>
            <person name="Klostermeier U.C."/>
            <person name="Beiko R.G."/>
            <person name="Rosenstiel P."/>
            <person name="Hippler M."/>
            <person name="Laroche J."/>
        </authorList>
    </citation>
    <scope>NUCLEOTIDE SEQUENCE [LARGE SCALE GENOMIC DNA]</scope>
    <source>
        <strain evidence="1 2">CCMP1005</strain>
    </source>
</reference>
<dbReference type="EMBL" id="AGNL01050729">
    <property type="protein sequence ID" value="EJK43710.1"/>
    <property type="molecule type" value="Genomic_DNA"/>
</dbReference>
<organism evidence="1 2">
    <name type="scientific">Thalassiosira oceanica</name>
    <name type="common">Marine diatom</name>
    <dbReference type="NCBI Taxonomy" id="159749"/>
    <lineage>
        <taxon>Eukaryota</taxon>
        <taxon>Sar</taxon>
        <taxon>Stramenopiles</taxon>
        <taxon>Ochrophyta</taxon>
        <taxon>Bacillariophyta</taxon>
        <taxon>Coscinodiscophyceae</taxon>
        <taxon>Thalassiosirophycidae</taxon>
        <taxon>Thalassiosirales</taxon>
        <taxon>Thalassiosiraceae</taxon>
        <taxon>Thalassiosira</taxon>
    </lineage>
</organism>
<dbReference type="Proteomes" id="UP000266841">
    <property type="component" value="Unassembled WGS sequence"/>
</dbReference>
<gene>
    <name evidence="1" type="ORF">THAOC_37817</name>
</gene>